<dbReference type="PROSITE" id="PS51762">
    <property type="entry name" value="GH16_2"/>
    <property type="match status" value="1"/>
</dbReference>
<dbReference type="InterPro" id="IPR013320">
    <property type="entry name" value="ConA-like_dom_sf"/>
</dbReference>
<dbReference type="CDD" id="cd08023">
    <property type="entry name" value="GH16_laminarinase_like"/>
    <property type="match status" value="1"/>
</dbReference>
<dbReference type="PROSITE" id="PS51257">
    <property type="entry name" value="PROKAR_LIPOPROTEIN"/>
    <property type="match status" value="1"/>
</dbReference>
<evidence type="ECO:0000256" key="1">
    <source>
        <dbReference type="ARBA" id="ARBA00006865"/>
    </source>
</evidence>
<comment type="caution">
    <text evidence="5">The sequence shown here is derived from an EMBL/GenBank/DDBJ whole genome shotgun (WGS) entry which is preliminary data.</text>
</comment>
<name>A0ABV7M933_9PROT</name>
<gene>
    <name evidence="5" type="ORF">ACFONP_01635</name>
</gene>
<sequence>MSRLLAAALLGFSLAACGGGGSSGGSNAPAGGSTPPPTTPPPTTSEPDRPPVPSTPPSGPDYLPSGKGWNLVWSDEFDGTALDDTKWSAEEACWGGGNNERQCYTQRQDNVEVVNGVLRLVALEESFTGSTLPVTTNPNDTATNTQPYTSGQVRSIGKASWTYGRISVRAKLPSGQGTWPAIWMLADSETYGTVWPLHGEIDIMEAVNLKATCSQCGGSTGENRTSSAIHFGSEWPNNQFVDEKTPLPGEVNPADGYHVYSVEWAEGIMQFFVDDVLHFTVRNFEWYTDHPAGAGNPNAPFDAPFYLIMNLAIGGNWPESVNDGGVAPDVAPSQMLVDWVRVYECTGDTTAVACLSN</sequence>
<dbReference type="Gene3D" id="2.60.120.200">
    <property type="match status" value="1"/>
</dbReference>
<keyword evidence="3" id="KW-0732">Signal</keyword>
<dbReference type="PANTHER" id="PTHR10963">
    <property type="entry name" value="GLYCOSYL HYDROLASE-RELATED"/>
    <property type="match status" value="1"/>
</dbReference>
<keyword evidence="6" id="KW-1185">Reference proteome</keyword>
<feature type="region of interest" description="Disordered" evidence="2">
    <location>
        <begin position="19"/>
        <end position="67"/>
    </location>
</feature>
<dbReference type="RefSeq" id="WP_189572422.1">
    <property type="nucleotide sequence ID" value="NZ_BMXU01000001.1"/>
</dbReference>
<accession>A0ABV7M933</accession>
<dbReference type="InterPro" id="IPR000757">
    <property type="entry name" value="Beta-glucanase-like"/>
</dbReference>
<dbReference type="EMBL" id="JBHRVA010000002">
    <property type="protein sequence ID" value="MFC3301432.1"/>
    <property type="molecule type" value="Genomic_DNA"/>
</dbReference>
<evidence type="ECO:0000313" key="6">
    <source>
        <dbReference type="Proteomes" id="UP001595607"/>
    </source>
</evidence>
<evidence type="ECO:0000259" key="4">
    <source>
        <dbReference type="PROSITE" id="PS51762"/>
    </source>
</evidence>
<feature type="domain" description="GH16" evidence="4">
    <location>
        <begin position="45"/>
        <end position="348"/>
    </location>
</feature>
<dbReference type="InterPro" id="IPR050546">
    <property type="entry name" value="Glycosyl_Hydrlase_16"/>
</dbReference>
<evidence type="ECO:0000313" key="5">
    <source>
        <dbReference type="EMBL" id="MFC3301432.1"/>
    </source>
</evidence>
<feature type="signal peptide" evidence="3">
    <location>
        <begin position="1"/>
        <end position="18"/>
    </location>
</feature>
<protein>
    <submittedName>
        <fullName evidence="5">Family 16 glycosylhydrolase</fullName>
    </submittedName>
</protein>
<dbReference type="Proteomes" id="UP001595607">
    <property type="component" value="Unassembled WGS sequence"/>
</dbReference>
<proteinExistence type="inferred from homology"/>
<feature type="compositionally biased region" description="Pro residues" evidence="2">
    <location>
        <begin position="34"/>
        <end position="59"/>
    </location>
</feature>
<reference evidence="6" key="1">
    <citation type="journal article" date="2019" name="Int. J. Syst. Evol. Microbiol.">
        <title>The Global Catalogue of Microorganisms (GCM) 10K type strain sequencing project: providing services to taxonomists for standard genome sequencing and annotation.</title>
        <authorList>
            <consortium name="The Broad Institute Genomics Platform"/>
            <consortium name="The Broad Institute Genome Sequencing Center for Infectious Disease"/>
            <person name="Wu L."/>
            <person name="Ma J."/>
        </authorList>
    </citation>
    <scope>NUCLEOTIDE SEQUENCE [LARGE SCALE GENOMIC DNA]</scope>
    <source>
        <strain evidence="6">KCTC 22245</strain>
    </source>
</reference>
<dbReference type="SUPFAM" id="SSF49899">
    <property type="entry name" value="Concanavalin A-like lectins/glucanases"/>
    <property type="match status" value="1"/>
</dbReference>
<comment type="similarity">
    <text evidence="1">Belongs to the glycosyl hydrolase 16 family.</text>
</comment>
<dbReference type="PANTHER" id="PTHR10963:SF55">
    <property type="entry name" value="GLYCOSIDE HYDROLASE FAMILY 16 PROTEIN"/>
    <property type="match status" value="1"/>
</dbReference>
<organism evidence="5 6">
    <name type="scientific">Parvularcula lutaonensis</name>
    <dbReference type="NCBI Taxonomy" id="491923"/>
    <lineage>
        <taxon>Bacteria</taxon>
        <taxon>Pseudomonadati</taxon>
        <taxon>Pseudomonadota</taxon>
        <taxon>Alphaproteobacteria</taxon>
        <taxon>Parvularculales</taxon>
        <taxon>Parvularculaceae</taxon>
        <taxon>Parvularcula</taxon>
    </lineage>
</organism>
<evidence type="ECO:0000256" key="3">
    <source>
        <dbReference type="SAM" id="SignalP"/>
    </source>
</evidence>
<dbReference type="Pfam" id="PF00722">
    <property type="entry name" value="Glyco_hydro_16"/>
    <property type="match status" value="1"/>
</dbReference>
<feature type="chain" id="PRO_5046480169" evidence="3">
    <location>
        <begin position="19"/>
        <end position="357"/>
    </location>
</feature>
<evidence type="ECO:0000256" key="2">
    <source>
        <dbReference type="SAM" id="MobiDB-lite"/>
    </source>
</evidence>